<proteinExistence type="predicted"/>
<keyword evidence="2" id="KW-0949">S-adenosyl-L-methionine</keyword>
<evidence type="ECO:0000313" key="7">
    <source>
        <dbReference type="EMBL" id="HEC73667.1"/>
    </source>
</evidence>
<accession>A0A7C1ZQJ2</accession>
<evidence type="ECO:0000256" key="2">
    <source>
        <dbReference type="ARBA" id="ARBA00022691"/>
    </source>
</evidence>
<dbReference type="GO" id="GO:0046872">
    <property type="term" value="F:metal ion binding"/>
    <property type="evidence" value="ECO:0007669"/>
    <property type="project" value="UniProtKB-KW"/>
</dbReference>
<evidence type="ECO:0000256" key="1">
    <source>
        <dbReference type="ARBA" id="ARBA00001966"/>
    </source>
</evidence>
<dbReference type="SFLD" id="SFLDS00029">
    <property type="entry name" value="Radical_SAM"/>
    <property type="match status" value="1"/>
</dbReference>
<dbReference type="GO" id="GO:0003824">
    <property type="term" value="F:catalytic activity"/>
    <property type="evidence" value="ECO:0007669"/>
    <property type="project" value="InterPro"/>
</dbReference>
<sequence length="448" mass="49982">MSQSNIPTSENIENILELARRGVGNHSEYLLSYIKSFDKIVLRGAGNFGSAFGHFLQKENVPKSSLSYWDKRFEELQEVHGLKVNKPFSGVSDKKNSLIINCIPNGSLSGSVGKDEFFREGYQHYLSGMALFEALMCENKPETGFDAKVCLDTTFCNWCSCKRLSAMMPKNSSDDEPLVYSLATFVINQKCTLSCSHCGQYINHYSKEERVNFSLDILKKDIDHIFDAIDGIGYVSIIGGEPFVHPELDKIIEYVNTKTNFGVIGITTNGICDIDDQLLLKLNNGKTRIIFSDYTAALTDNQAKLFKKNVDKVAKSGISYTVGQPIWATPASLRKLHLSESEKINKKANCNSTVTCKTIQNGVYYPCSTTAAMGSHHQAKFKNDWVEIDSVSSPEELRERILEIDGQPYYESCDHCGEGGKELAISGEQGVSESYIHIDAIKRSNRNK</sequence>
<dbReference type="Proteomes" id="UP000886384">
    <property type="component" value="Unassembled WGS sequence"/>
</dbReference>
<comment type="caution">
    <text evidence="7">The sequence shown here is derived from an EMBL/GenBank/DDBJ whole genome shotgun (WGS) entry which is preliminary data.</text>
</comment>
<dbReference type="AlphaFoldDB" id="A0A7C1ZQJ2"/>
<dbReference type="InterPro" id="IPR013785">
    <property type="entry name" value="Aldolase_TIM"/>
</dbReference>
<name>A0A7C1ZQJ2_9GAMM</name>
<dbReference type="PANTHER" id="PTHR11228">
    <property type="entry name" value="RADICAL SAM DOMAIN PROTEIN"/>
    <property type="match status" value="1"/>
</dbReference>
<dbReference type="InterPro" id="IPR050377">
    <property type="entry name" value="Radical_SAM_PqqE_MftC-like"/>
</dbReference>
<keyword evidence="4" id="KW-0408">Iron</keyword>
<protein>
    <submittedName>
        <fullName evidence="7">Radical SAM protein</fullName>
    </submittedName>
</protein>
<feature type="domain" description="Radical SAM core" evidence="6">
    <location>
        <begin position="187"/>
        <end position="282"/>
    </location>
</feature>
<dbReference type="CDD" id="cd01335">
    <property type="entry name" value="Radical_SAM"/>
    <property type="match status" value="1"/>
</dbReference>
<dbReference type="PANTHER" id="PTHR11228:SF7">
    <property type="entry name" value="PQQA PEPTIDE CYCLASE"/>
    <property type="match status" value="1"/>
</dbReference>
<keyword evidence="3" id="KW-0479">Metal-binding</keyword>
<dbReference type="Pfam" id="PF04055">
    <property type="entry name" value="Radical_SAM"/>
    <property type="match status" value="1"/>
</dbReference>
<dbReference type="SUPFAM" id="SSF102114">
    <property type="entry name" value="Radical SAM enzymes"/>
    <property type="match status" value="1"/>
</dbReference>
<comment type="cofactor">
    <cofactor evidence="1">
        <name>[4Fe-4S] cluster</name>
        <dbReference type="ChEBI" id="CHEBI:49883"/>
    </cofactor>
</comment>
<gene>
    <name evidence="7" type="ORF">ENI26_04745</name>
</gene>
<keyword evidence="5" id="KW-0411">Iron-sulfur</keyword>
<reference evidence="7" key="1">
    <citation type="journal article" date="2020" name="mSystems">
        <title>Genome- and Community-Level Interaction Insights into Carbon Utilization and Element Cycling Functions of Hydrothermarchaeota in Hydrothermal Sediment.</title>
        <authorList>
            <person name="Zhou Z."/>
            <person name="Liu Y."/>
            <person name="Xu W."/>
            <person name="Pan J."/>
            <person name="Luo Z.H."/>
            <person name="Li M."/>
        </authorList>
    </citation>
    <scope>NUCLEOTIDE SEQUENCE [LARGE SCALE GENOMIC DNA]</scope>
    <source>
        <strain evidence="7">HyVt-380</strain>
    </source>
</reference>
<dbReference type="EMBL" id="DRHY01000100">
    <property type="protein sequence ID" value="HEC73667.1"/>
    <property type="molecule type" value="Genomic_DNA"/>
</dbReference>
<dbReference type="InterPro" id="IPR007197">
    <property type="entry name" value="rSAM"/>
</dbReference>
<dbReference type="InterPro" id="IPR058240">
    <property type="entry name" value="rSAM_sf"/>
</dbReference>
<evidence type="ECO:0000256" key="4">
    <source>
        <dbReference type="ARBA" id="ARBA00023004"/>
    </source>
</evidence>
<dbReference type="Gene3D" id="3.20.20.70">
    <property type="entry name" value="Aldolase class I"/>
    <property type="match status" value="1"/>
</dbReference>
<organism evidence="7">
    <name type="scientific">Methylophaga aminisulfidivorans</name>
    <dbReference type="NCBI Taxonomy" id="230105"/>
    <lineage>
        <taxon>Bacteria</taxon>
        <taxon>Pseudomonadati</taxon>
        <taxon>Pseudomonadota</taxon>
        <taxon>Gammaproteobacteria</taxon>
        <taxon>Thiotrichales</taxon>
        <taxon>Piscirickettsiaceae</taxon>
        <taxon>Methylophaga</taxon>
    </lineage>
</organism>
<dbReference type="GO" id="GO:0051536">
    <property type="term" value="F:iron-sulfur cluster binding"/>
    <property type="evidence" value="ECO:0007669"/>
    <property type="project" value="UniProtKB-KW"/>
</dbReference>
<evidence type="ECO:0000256" key="3">
    <source>
        <dbReference type="ARBA" id="ARBA00022723"/>
    </source>
</evidence>
<evidence type="ECO:0000259" key="6">
    <source>
        <dbReference type="Pfam" id="PF04055"/>
    </source>
</evidence>
<evidence type="ECO:0000256" key="5">
    <source>
        <dbReference type="ARBA" id="ARBA00023014"/>
    </source>
</evidence>